<feature type="binding site" evidence="10">
    <location>
        <position position="567"/>
    </location>
    <ligand>
        <name>Mg(2+)</name>
        <dbReference type="ChEBI" id="CHEBI:18420"/>
    </ligand>
</feature>
<gene>
    <name evidence="8" type="ORF">TTHERM_00013070</name>
</gene>
<sequence>MKIGFIETIKRVGKNLGATKEEKFRVLAKKTTIPNRRLKDDSSTHKRMPPIEQFRTYTKQILPQMEQSIEISMLQKQFQEIKSEELKQDLIRAYTRRRIKDLANQFSKLDDYKKQEDSMRHHDLPELNVYSFVPIGDHDFEDVGKYTMFPATDIQKYFLNNQMFGEYFEVEFYRTRKFGVMISEEGAKIVNHLQHIQDNKETPLNYINLFKRYPTEKIKEKIIEDEDVYPCLFHDLAKAAIEELEAYRNNTLFERLFCLPSLFDLTINVVLRELGENPNALLPLFLKQQEQIDNPQFTGKKVFNQLFEQIFKQINERAHPEFSNPQQYKQFLEDIQKFQISIKDCTEHEIDLIKYCKEPRWIPRNIKKYSLRKFIGFNSGALLYGDSGSGKSGTLLYVTMWAHYKKWIVLNVPSAFNWTQKEWKFVRHPKTGLYIQNELAQDWMKSFKHANSDLLKQIPVNMDIYGFYNLSGQHDKECDAVPDLYYKDRKVNFEEHKKFLTEEENIIDGETNKDFRVRLKEKLTNPLTVLDIIDYGLENEFFATNALYEVLEQIRNQDKFCVLKVIDGYNFMYKRSIYPSFRYATDTQLRSTVPPYHLTVPRAFLNFDGHKFKNGFVLCASSVKNFHKHIFGPDSIDFPLGYSHEMRGLPLDDFRVMCHYYLQNDFWLADNVAKNSSDFLWMHSQGNWAQAHKVMLGHQLDSM</sequence>
<proteinExistence type="evidence at protein level"/>
<dbReference type="Pfam" id="PF10236">
    <property type="entry name" value="DAP3"/>
    <property type="match status" value="1"/>
</dbReference>
<evidence type="ECO:0000256" key="6">
    <source>
        <dbReference type="ARBA" id="ARBA00023274"/>
    </source>
</evidence>
<dbReference type="GO" id="GO:0005763">
    <property type="term" value="C:mitochondrial small ribosomal subunit"/>
    <property type="evidence" value="ECO:0007669"/>
    <property type="project" value="TreeGrafter"/>
</dbReference>
<dbReference type="GO" id="GO:0003735">
    <property type="term" value="F:structural constituent of ribosome"/>
    <property type="evidence" value="ECO:0007669"/>
    <property type="project" value="TreeGrafter"/>
</dbReference>
<protein>
    <recommendedName>
        <fullName evidence="7">Small ribosomal subunit protein mS29</fullName>
    </recommendedName>
</protein>
<dbReference type="OrthoDB" id="283829at2759"/>
<accession>Q22RT0</accession>
<dbReference type="PANTHER" id="PTHR12810:SF0">
    <property type="entry name" value="SMALL RIBOSOMAL SUBUNIT PROTEIN MS29"/>
    <property type="match status" value="1"/>
</dbReference>
<keyword evidence="10" id="KW-0002">3D-structure</keyword>
<dbReference type="eggNOG" id="ENOG502S5SI">
    <property type="taxonomic scope" value="Eukaryota"/>
</dbReference>
<dbReference type="AlphaFoldDB" id="Q22RT0"/>
<keyword evidence="6" id="KW-0687">Ribonucleoprotein</keyword>
<keyword evidence="10" id="KW-0067">ATP-binding</keyword>
<keyword evidence="3" id="KW-0809">Transit peptide</keyword>
<evidence type="ECO:0000313" key="9">
    <source>
        <dbReference type="Proteomes" id="UP000009168"/>
    </source>
</evidence>
<comment type="subcellular location">
    <subcellularLocation>
        <location evidence="1">Mitochondrion</location>
    </subcellularLocation>
</comment>
<dbReference type="GeneID" id="7846089"/>
<feature type="binding site" evidence="10">
    <location>
        <position position="623"/>
    </location>
    <ligand>
        <name>ATP</name>
        <dbReference type="ChEBI" id="CHEBI:30616"/>
    </ligand>
</feature>
<dbReference type="EMDB" id="EMD-11032"/>
<dbReference type="InParanoid" id="Q22RT0"/>
<dbReference type="STRING" id="312017.Q22RT0"/>
<feature type="binding site" evidence="10">
    <location>
        <position position="688"/>
    </location>
    <ligand>
        <name>ATP</name>
        <dbReference type="ChEBI" id="CHEBI:30616"/>
    </ligand>
</feature>
<dbReference type="PANTHER" id="PTHR12810">
    <property type="entry name" value="MITOCHONDRIAL 28S RIBOSOMAL PROTEIN S29"/>
    <property type="match status" value="1"/>
</dbReference>
<feature type="binding site" evidence="10">
    <location>
        <position position="181"/>
    </location>
    <ligand>
        <name>ATP</name>
        <dbReference type="ChEBI" id="CHEBI:30616"/>
    </ligand>
</feature>
<dbReference type="KEGG" id="tet:TTHERM_00013070"/>
<dbReference type="EMBL" id="GG662845">
    <property type="protein sequence ID" value="EAR88042.2"/>
    <property type="molecule type" value="Genomic_DNA"/>
</dbReference>
<feature type="binding site" evidence="10">
    <location>
        <position position="392"/>
    </location>
    <ligand>
        <name>ATP</name>
        <dbReference type="ChEBI" id="CHEBI:30616"/>
    </ligand>
</feature>
<evidence type="ECO:0000256" key="4">
    <source>
        <dbReference type="ARBA" id="ARBA00022980"/>
    </source>
</evidence>
<reference evidence="10" key="2">
    <citation type="journal article" date="2020" name="Elife">
        <title>Ciliate mitoribosome illuminates evolutionary steps of mitochondrial translation.</title>
        <authorList>
            <person name="Tobiasson V."/>
            <person name="Amunts A."/>
        </authorList>
    </citation>
    <scope>STRUCTURE BY ELECTRON MICROSCOPY (3.70 ANGSTROMS) IN COMPLEX WITH ATP AND MG(2+)</scope>
</reference>
<evidence type="ECO:0000256" key="2">
    <source>
        <dbReference type="ARBA" id="ARBA00009863"/>
    </source>
</evidence>
<dbReference type="InterPro" id="IPR019368">
    <property type="entry name" value="Ribosomal_mS29"/>
</dbReference>
<feature type="binding site" evidence="10">
    <location>
        <position position="391"/>
    </location>
    <ligand>
        <name>ATP</name>
        <dbReference type="ChEBI" id="CHEBI:30616"/>
    </ligand>
</feature>
<feature type="binding site" evidence="10">
    <location>
        <position position="390"/>
    </location>
    <ligand>
        <name>ATP</name>
        <dbReference type="ChEBI" id="CHEBI:30616"/>
    </ligand>
</feature>
<name>Q22RT0_TETTS</name>
<keyword evidence="4" id="KW-0689">Ribosomal protein</keyword>
<dbReference type="PDB" id="6Z1P">
    <property type="method" value="EM"/>
    <property type="resolution" value="3.70 A"/>
    <property type="chains" value="Bw=1-703"/>
</dbReference>
<keyword evidence="10" id="KW-0479">Metal-binding</keyword>
<dbReference type="HOGENOM" id="CLU_409100_0_0_1"/>
<evidence type="ECO:0007829" key="10">
    <source>
        <dbReference type="PDB" id="6Z1P"/>
    </source>
</evidence>
<evidence type="ECO:0000256" key="1">
    <source>
        <dbReference type="ARBA" id="ARBA00004173"/>
    </source>
</evidence>
<dbReference type="Proteomes" id="UP000009168">
    <property type="component" value="Unassembled WGS sequence"/>
</dbReference>
<evidence type="ECO:0000256" key="7">
    <source>
        <dbReference type="ARBA" id="ARBA00035140"/>
    </source>
</evidence>
<organism evidence="8 9">
    <name type="scientific">Tetrahymena thermophila (strain SB210)</name>
    <dbReference type="NCBI Taxonomy" id="312017"/>
    <lineage>
        <taxon>Eukaryota</taxon>
        <taxon>Sar</taxon>
        <taxon>Alveolata</taxon>
        <taxon>Ciliophora</taxon>
        <taxon>Intramacronucleata</taxon>
        <taxon>Oligohymenophorea</taxon>
        <taxon>Hymenostomatida</taxon>
        <taxon>Tetrahymenina</taxon>
        <taxon>Tetrahymenidae</taxon>
        <taxon>Tetrahymena</taxon>
    </lineage>
</organism>
<dbReference type="RefSeq" id="XP_001008287.2">
    <property type="nucleotide sequence ID" value="XM_001008287.2"/>
</dbReference>
<feature type="binding site" evidence="10">
    <location>
        <position position="388"/>
    </location>
    <ligand>
        <name>ATP</name>
        <dbReference type="ChEBI" id="CHEBI:30616"/>
    </ligand>
</feature>
<evidence type="ECO:0000256" key="3">
    <source>
        <dbReference type="ARBA" id="ARBA00022946"/>
    </source>
</evidence>
<evidence type="ECO:0000256" key="5">
    <source>
        <dbReference type="ARBA" id="ARBA00023128"/>
    </source>
</evidence>
<keyword evidence="10" id="KW-0547">Nucleotide-binding</keyword>
<keyword evidence="9" id="KW-1185">Reference proteome</keyword>
<keyword evidence="5" id="KW-0496">Mitochondrion</keyword>
<evidence type="ECO:0000313" key="8">
    <source>
        <dbReference type="EMBL" id="EAR88042.2"/>
    </source>
</evidence>
<feature type="binding site" evidence="10">
    <location>
        <position position="392"/>
    </location>
    <ligand>
        <name>Mg(2+)</name>
        <dbReference type="ChEBI" id="CHEBI:18420"/>
    </ligand>
</feature>
<comment type="similarity">
    <text evidence="2">Belongs to the mitochondrion-specific ribosomal protein mS29 family.</text>
</comment>
<reference evidence="9" key="1">
    <citation type="journal article" date="2006" name="PLoS Biol.">
        <title>Macronuclear genome sequence of the ciliate Tetrahymena thermophila, a model eukaryote.</title>
        <authorList>
            <person name="Eisen J.A."/>
            <person name="Coyne R.S."/>
            <person name="Wu M."/>
            <person name="Wu D."/>
            <person name="Thiagarajan M."/>
            <person name="Wortman J.R."/>
            <person name="Badger J.H."/>
            <person name="Ren Q."/>
            <person name="Amedeo P."/>
            <person name="Jones K.M."/>
            <person name="Tallon L.J."/>
            <person name="Delcher A.L."/>
            <person name="Salzberg S.L."/>
            <person name="Silva J.C."/>
            <person name="Haas B.J."/>
            <person name="Majoros W.H."/>
            <person name="Farzad M."/>
            <person name="Carlton J.M."/>
            <person name="Smith R.K. Jr."/>
            <person name="Garg J."/>
            <person name="Pearlman R.E."/>
            <person name="Karrer K.M."/>
            <person name="Sun L."/>
            <person name="Manning G."/>
            <person name="Elde N.C."/>
            <person name="Turkewitz A.P."/>
            <person name="Asai D.J."/>
            <person name="Wilkes D.E."/>
            <person name="Wang Y."/>
            <person name="Cai H."/>
            <person name="Collins K."/>
            <person name="Stewart B.A."/>
            <person name="Lee S.R."/>
            <person name="Wilamowska K."/>
            <person name="Weinberg Z."/>
            <person name="Ruzzo W.L."/>
            <person name="Wloga D."/>
            <person name="Gaertig J."/>
            <person name="Frankel J."/>
            <person name="Tsao C.-C."/>
            <person name="Gorovsky M.A."/>
            <person name="Keeling P.J."/>
            <person name="Waller R.F."/>
            <person name="Patron N.J."/>
            <person name="Cherry J.M."/>
            <person name="Stover N.A."/>
            <person name="Krieger C.J."/>
            <person name="del Toro C."/>
            <person name="Ryder H.F."/>
            <person name="Williamson S.C."/>
            <person name="Barbeau R.A."/>
            <person name="Hamilton E.P."/>
            <person name="Orias E."/>
        </authorList>
    </citation>
    <scope>NUCLEOTIDE SEQUENCE [LARGE SCALE GENOMIC DNA]</scope>
    <source>
        <strain evidence="9">SB210</strain>
    </source>
</reference>